<evidence type="ECO:0000313" key="3">
    <source>
        <dbReference type="Proteomes" id="UP000243232"/>
    </source>
</evidence>
<dbReference type="RefSeq" id="WP_090193032.1">
    <property type="nucleotide sequence ID" value="NZ_LT629785.1"/>
</dbReference>
<proteinExistence type="predicted"/>
<dbReference type="EMBL" id="LT629785">
    <property type="protein sequence ID" value="SDT92407.1"/>
    <property type="molecule type" value="Genomic_DNA"/>
</dbReference>
<reference evidence="3" key="1">
    <citation type="submission" date="2016-10" db="EMBL/GenBank/DDBJ databases">
        <authorList>
            <person name="Varghese N."/>
            <person name="Submissions S."/>
        </authorList>
    </citation>
    <scope>NUCLEOTIDE SEQUENCE [LARGE SCALE GENOMIC DNA]</scope>
    <source>
        <strain evidence="3">DSM 17875</strain>
    </source>
</reference>
<dbReference type="SMART" id="SM00450">
    <property type="entry name" value="RHOD"/>
    <property type="match status" value="1"/>
</dbReference>
<gene>
    <name evidence="2" type="ORF">SAMN05216296_0612</name>
</gene>
<accession>A0A1H2EBC4</accession>
<sequence length="126" mass="13693">MKSAHDLVAEAKQQVHEIAVAEAEPVIRDADVLIDVREVDEFHAGHIPGAINIPRGILEFKLGNTPELTARDLKLVLYCKNSGRSALAACSLQQMGYLQVQSIAGGFEAWCEAGKPQVKPELPSFD</sequence>
<dbReference type="PROSITE" id="PS50206">
    <property type="entry name" value="RHODANESE_3"/>
    <property type="match status" value="1"/>
</dbReference>
<protein>
    <submittedName>
        <fullName evidence="2">Rhodanese-related sulfurtransferase</fullName>
    </submittedName>
</protein>
<dbReference type="InterPro" id="IPR036873">
    <property type="entry name" value="Rhodanese-like_dom_sf"/>
</dbReference>
<dbReference type="STRING" id="364197.SAMN05216296_0612"/>
<dbReference type="PROSITE" id="PS00380">
    <property type="entry name" value="RHODANESE_1"/>
    <property type="match status" value="1"/>
</dbReference>
<dbReference type="PANTHER" id="PTHR44086:SF13">
    <property type="entry name" value="THIOSULFATE SULFURTRANSFERASE PSPE"/>
    <property type="match status" value="1"/>
</dbReference>
<dbReference type="PANTHER" id="PTHR44086">
    <property type="entry name" value="THIOSULFATE SULFURTRANSFERASE RDL2, MITOCHONDRIAL-RELATED"/>
    <property type="match status" value="1"/>
</dbReference>
<dbReference type="InterPro" id="IPR001763">
    <property type="entry name" value="Rhodanese-like_dom"/>
</dbReference>
<dbReference type="Gene3D" id="3.40.250.10">
    <property type="entry name" value="Rhodanese-like domain"/>
    <property type="match status" value="1"/>
</dbReference>
<dbReference type="Proteomes" id="UP000243232">
    <property type="component" value="Chromosome I"/>
</dbReference>
<keyword evidence="3" id="KW-1185">Reference proteome</keyword>
<dbReference type="InterPro" id="IPR001307">
    <property type="entry name" value="Thiosulphate_STrfase_CS"/>
</dbReference>
<keyword evidence="2" id="KW-0808">Transferase</keyword>
<dbReference type="Pfam" id="PF00581">
    <property type="entry name" value="Rhodanese"/>
    <property type="match status" value="1"/>
</dbReference>
<dbReference type="GO" id="GO:0004792">
    <property type="term" value="F:thiosulfate-cyanide sulfurtransferase activity"/>
    <property type="evidence" value="ECO:0007669"/>
    <property type="project" value="InterPro"/>
</dbReference>
<dbReference type="AlphaFoldDB" id="A0A1H2EBC4"/>
<name>A0A1H2EBC4_9PSED</name>
<feature type="domain" description="Rhodanese" evidence="1">
    <location>
        <begin position="27"/>
        <end position="119"/>
    </location>
</feature>
<evidence type="ECO:0000259" key="1">
    <source>
        <dbReference type="PROSITE" id="PS50206"/>
    </source>
</evidence>
<dbReference type="OrthoDB" id="9791096at2"/>
<evidence type="ECO:0000313" key="2">
    <source>
        <dbReference type="EMBL" id="SDT92407.1"/>
    </source>
</evidence>
<dbReference type="SUPFAM" id="SSF52821">
    <property type="entry name" value="Rhodanese/Cell cycle control phosphatase"/>
    <property type="match status" value="1"/>
</dbReference>
<organism evidence="2 3">
    <name type="scientific">Pseudomonas pohangensis</name>
    <dbReference type="NCBI Taxonomy" id="364197"/>
    <lineage>
        <taxon>Bacteria</taxon>
        <taxon>Pseudomonadati</taxon>
        <taxon>Pseudomonadota</taxon>
        <taxon>Gammaproteobacteria</taxon>
        <taxon>Pseudomonadales</taxon>
        <taxon>Pseudomonadaceae</taxon>
        <taxon>Pseudomonas</taxon>
    </lineage>
</organism>